<keyword evidence="4" id="KW-1185">Reference proteome</keyword>
<evidence type="ECO:0000256" key="2">
    <source>
        <dbReference type="ARBA" id="ARBA00023033"/>
    </source>
</evidence>
<keyword evidence="1" id="KW-0560">Oxidoreductase</keyword>
<dbReference type="SUPFAM" id="SSF51905">
    <property type="entry name" value="FAD/NAD(P)-binding domain"/>
    <property type="match status" value="1"/>
</dbReference>
<dbReference type="PANTHER" id="PTHR13789:SF309">
    <property type="entry name" value="PUTATIVE (AFU_ORTHOLOGUE AFUA_6G14510)-RELATED"/>
    <property type="match status" value="1"/>
</dbReference>
<protein>
    <submittedName>
        <fullName evidence="3">Uncharacterized protein</fullName>
    </submittedName>
</protein>
<dbReference type="Gene3D" id="3.50.50.60">
    <property type="entry name" value="FAD/NAD(P)-binding domain"/>
    <property type="match status" value="1"/>
</dbReference>
<dbReference type="GO" id="GO:0004497">
    <property type="term" value="F:monooxygenase activity"/>
    <property type="evidence" value="ECO:0007669"/>
    <property type="project" value="UniProtKB-KW"/>
</dbReference>
<reference evidence="3 4" key="1">
    <citation type="submission" date="2016-11" db="EMBL/GenBank/DDBJ databases">
        <authorList>
            <person name="Jaros S."/>
            <person name="Januszkiewicz K."/>
            <person name="Wedrychowicz H."/>
        </authorList>
    </citation>
    <scope>NUCLEOTIDE SEQUENCE [LARGE SCALE GENOMIC DNA]</scope>
    <source>
        <strain evidence="3 4">DSM 46144</strain>
    </source>
</reference>
<evidence type="ECO:0000313" key="4">
    <source>
        <dbReference type="Proteomes" id="UP000184440"/>
    </source>
</evidence>
<dbReference type="InterPro" id="IPR036188">
    <property type="entry name" value="FAD/NAD-bd_sf"/>
</dbReference>
<proteinExistence type="predicted"/>
<dbReference type="STRING" id="134849.SAMN05443668_106246"/>
<sequence length="96" mass="10715">MFPPSQAQGANQAIEDAWLLTRALRHAAVEPALRGYEARRARRVRLVARLAASESTNRVPPSPLAALSRSLRPSLAGRLYTHLLYRYSSVLHDEQP</sequence>
<accession>A0A1M7R2X3</accession>
<keyword evidence="2" id="KW-0503">Monooxygenase</keyword>
<dbReference type="EMBL" id="FRCS01000006">
    <property type="protein sequence ID" value="SHN39303.1"/>
    <property type="molecule type" value="Genomic_DNA"/>
</dbReference>
<name>A0A1M7R2X3_9ACTN</name>
<evidence type="ECO:0000313" key="3">
    <source>
        <dbReference type="EMBL" id="SHN39303.1"/>
    </source>
</evidence>
<dbReference type="Proteomes" id="UP000184440">
    <property type="component" value="Unassembled WGS sequence"/>
</dbReference>
<dbReference type="InterPro" id="IPR050493">
    <property type="entry name" value="FAD-dep_Monooxygenase_BioMet"/>
</dbReference>
<dbReference type="AlphaFoldDB" id="A0A1M7R2X3"/>
<organism evidence="3 4">
    <name type="scientific">Cryptosporangium aurantiacum</name>
    <dbReference type="NCBI Taxonomy" id="134849"/>
    <lineage>
        <taxon>Bacteria</taxon>
        <taxon>Bacillati</taxon>
        <taxon>Actinomycetota</taxon>
        <taxon>Actinomycetes</taxon>
        <taxon>Cryptosporangiales</taxon>
        <taxon>Cryptosporangiaceae</taxon>
        <taxon>Cryptosporangium</taxon>
    </lineage>
</organism>
<dbReference type="PANTHER" id="PTHR13789">
    <property type="entry name" value="MONOOXYGENASE"/>
    <property type="match status" value="1"/>
</dbReference>
<dbReference type="RefSeq" id="WP_178379938.1">
    <property type="nucleotide sequence ID" value="NZ_FRCS01000006.1"/>
</dbReference>
<evidence type="ECO:0000256" key="1">
    <source>
        <dbReference type="ARBA" id="ARBA00023002"/>
    </source>
</evidence>
<gene>
    <name evidence="3" type="ORF">SAMN05443668_106246</name>
</gene>